<evidence type="ECO:0000313" key="3">
    <source>
        <dbReference type="EMBL" id="MEA9357666.1"/>
    </source>
</evidence>
<feature type="chain" id="PRO_5046944946" evidence="2">
    <location>
        <begin position="28"/>
        <end position="242"/>
    </location>
</feature>
<dbReference type="InterPro" id="IPR032676">
    <property type="entry name" value="YkuD_2"/>
</dbReference>
<evidence type="ECO:0000256" key="1">
    <source>
        <dbReference type="SAM" id="MobiDB-lite"/>
    </source>
</evidence>
<organism evidence="3 4">
    <name type="scientific">Bacteriovorax antarcticus</name>
    <dbReference type="NCBI Taxonomy" id="3088717"/>
    <lineage>
        <taxon>Bacteria</taxon>
        <taxon>Pseudomonadati</taxon>
        <taxon>Bdellovibrionota</taxon>
        <taxon>Bacteriovoracia</taxon>
        <taxon>Bacteriovoracales</taxon>
        <taxon>Bacteriovoracaceae</taxon>
        <taxon>Bacteriovorax</taxon>
    </lineage>
</organism>
<name>A0ABU5VX87_9BACT</name>
<dbReference type="Pfam" id="PF13645">
    <property type="entry name" value="YkuD_2"/>
    <property type="match status" value="1"/>
</dbReference>
<dbReference type="PANTHER" id="PTHR38477:SF1">
    <property type="entry name" value="MUREIN L,D-TRANSPEPTIDASE CATALYTIC DOMAIN FAMILY PROTEIN"/>
    <property type="match status" value="1"/>
</dbReference>
<keyword evidence="4" id="KW-1185">Reference proteome</keyword>
<dbReference type="PANTHER" id="PTHR38477">
    <property type="entry name" value="HYPOTHETICAL EXPORTED PROTEIN"/>
    <property type="match status" value="1"/>
</dbReference>
<gene>
    <name evidence="3" type="ORF">SHI21_15660</name>
</gene>
<feature type="compositionally biased region" description="Pro residues" evidence="1">
    <location>
        <begin position="42"/>
        <end position="55"/>
    </location>
</feature>
<comment type="caution">
    <text evidence="3">The sequence shown here is derived from an EMBL/GenBank/DDBJ whole genome shotgun (WGS) entry which is preliminary data.</text>
</comment>
<accession>A0ABU5VX87</accession>
<evidence type="ECO:0000313" key="4">
    <source>
        <dbReference type="Proteomes" id="UP001302274"/>
    </source>
</evidence>
<feature type="region of interest" description="Disordered" evidence="1">
    <location>
        <begin position="34"/>
        <end position="64"/>
    </location>
</feature>
<keyword evidence="2" id="KW-0732">Signal</keyword>
<feature type="signal peptide" evidence="2">
    <location>
        <begin position="1"/>
        <end position="27"/>
    </location>
</feature>
<protein>
    <submittedName>
        <fullName evidence="3">Murein L,D-transpeptidase catalytic domain family protein</fullName>
    </submittedName>
</protein>
<dbReference type="RefSeq" id="WP_323577775.1">
    <property type="nucleotide sequence ID" value="NZ_JAYGJQ010000002.1"/>
</dbReference>
<dbReference type="EMBL" id="JAYGJQ010000002">
    <property type="protein sequence ID" value="MEA9357666.1"/>
    <property type="molecule type" value="Genomic_DNA"/>
</dbReference>
<reference evidence="3 4" key="1">
    <citation type="submission" date="2023-11" db="EMBL/GenBank/DDBJ databases">
        <title>A Novel Polar Bacteriovorax (B. antarcticus) Isolated from the Biocrust in Antarctica.</title>
        <authorList>
            <person name="Mun W."/>
            <person name="Choi S.Y."/>
            <person name="Mitchell R.J."/>
        </authorList>
    </citation>
    <scope>NUCLEOTIDE SEQUENCE [LARGE SCALE GENOMIC DNA]</scope>
    <source>
        <strain evidence="3 4">PP10</strain>
    </source>
</reference>
<proteinExistence type="predicted"/>
<sequence>MRPNYTHRLSSVFIALCLLFITHNAFALGAKRPATGGSSTPAPTPKPPVVQPEVPPVDNGSSEGSETIAEKYSYVDQEKIVPAALLLKTLTYYDANLSKIKNKNYIVVIDFKQHNSKKRFYLINMQSGDVEQYLTAHGKNSDPDYDGYATKFSNTSGSNMSSVGFYLTAETYYGDNGYSLRLDGLSSTNSKARSRAIVIHGASYVREASLIGRSYGCPALEVRYAADVINTIKDGSLIYADG</sequence>
<dbReference type="Proteomes" id="UP001302274">
    <property type="component" value="Unassembled WGS sequence"/>
</dbReference>
<evidence type="ECO:0000256" key="2">
    <source>
        <dbReference type="SAM" id="SignalP"/>
    </source>
</evidence>